<dbReference type="Proteomes" id="UP000187941">
    <property type="component" value="Chromosome"/>
</dbReference>
<dbReference type="PANTHER" id="PTHR33639:SF2">
    <property type="entry name" value="DUF393 DOMAIN-CONTAINING PROTEIN"/>
    <property type="match status" value="1"/>
</dbReference>
<dbReference type="KEGG" id="smon:AWR27_15815"/>
<dbReference type="Pfam" id="PF04134">
    <property type="entry name" value="DCC1-like"/>
    <property type="match status" value="1"/>
</dbReference>
<organism evidence="1 2">
    <name type="scientific">Spirosoma montaniterrae</name>
    <dbReference type="NCBI Taxonomy" id="1178516"/>
    <lineage>
        <taxon>Bacteria</taxon>
        <taxon>Pseudomonadati</taxon>
        <taxon>Bacteroidota</taxon>
        <taxon>Cytophagia</taxon>
        <taxon>Cytophagales</taxon>
        <taxon>Cytophagaceae</taxon>
        <taxon>Spirosoma</taxon>
    </lineage>
</organism>
<dbReference type="RefSeq" id="WP_077132093.1">
    <property type="nucleotide sequence ID" value="NZ_CP014263.1"/>
</dbReference>
<reference evidence="1 2" key="1">
    <citation type="submission" date="2016-01" db="EMBL/GenBank/DDBJ databases">
        <authorList>
            <person name="Oliw E.H."/>
        </authorList>
    </citation>
    <scope>NUCLEOTIDE SEQUENCE [LARGE SCALE GENOMIC DNA]</scope>
    <source>
        <strain evidence="1 2">DY10</strain>
    </source>
</reference>
<dbReference type="STRING" id="1178516.AWR27_15815"/>
<dbReference type="InterPro" id="IPR007263">
    <property type="entry name" value="DCC1-like"/>
</dbReference>
<dbReference type="InterPro" id="IPR052927">
    <property type="entry name" value="DCC_oxidoreductase"/>
</dbReference>
<sequence length="135" mass="15670">MKAIIVFDGVCGFCNAYVQFVLERDPLGYFSFVSAQSAMGEQLRRMAGNTPPDSIVLVDEGVVYIRSEAILRIGRRLAGPWRWIWWLRWVPRPLRDGLYDVFARYRYQFGTTASCQLPTPDQRKRILLTHNQTQL</sequence>
<dbReference type="EMBL" id="CP014263">
    <property type="protein sequence ID" value="AQG80663.1"/>
    <property type="molecule type" value="Genomic_DNA"/>
</dbReference>
<accession>A0A1P9WZ73</accession>
<dbReference type="GO" id="GO:0015035">
    <property type="term" value="F:protein-disulfide reductase activity"/>
    <property type="evidence" value="ECO:0007669"/>
    <property type="project" value="InterPro"/>
</dbReference>
<gene>
    <name evidence="1" type="ORF">AWR27_15815</name>
</gene>
<keyword evidence="2" id="KW-1185">Reference proteome</keyword>
<name>A0A1P9WZ73_9BACT</name>
<evidence type="ECO:0008006" key="3">
    <source>
        <dbReference type="Google" id="ProtNLM"/>
    </source>
</evidence>
<dbReference type="OrthoDB" id="9785438at2"/>
<proteinExistence type="predicted"/>
<evidence type="ECO:0000313" key="1">
    <source>
        <dbReference type="EMBL" id="AQG80663.1"/>
    </source>
</evidence>
<dbReference type="PANTHER" id="PTHR33639">
    <property type="entry name" value="THIOL-DISULFIDE OXIDOREDUCTASE DCC"/>
    <property type="match status" value="1"/>
</dbReference>
<protein>
    <recommendedName>
        <fullName evidence="3">Thiol-disulfide oxidoreductase</fullName>
    </recommendedName>
</protein>
<dbReference type="AlphaFoldDB" id="A0A1P9WZ73"/>
<evidence type="ECO:0000313" key="2">
    <source>
        <dbReference type="Proteomes" id="UP000187941"/>
    </source>
</evidence>